<dbReference type="PROSITE" id="PS50088">
    <property type="entry name" value="ANK_REPEAT"/>
    <property type="match status" value="1"/>
</dbReference>
<dbReference type="EMBL" id="KI546130">
    <property type="protein sequence ID" value="EST43956.1"/>
    <property type="molecule type" value="Genomic_DNA"/>
</dbReference>
<gene>
    <name evidence="2" type="ORF">SS50377_16261</name>
    <name evidence="3" type="ORF">SS50377_21178</name>
</gene>
<dbReference type="OrthoDB" id="341259at2759"/>
<reference evidence="2 3" key="1">
    <citation type="journal article" date="2014" name="PLoS Genet.">
        <title>The Genome of Spironucleus salmonicida Highlights a Fish Pathogen Adapted to Fluctuating Environments.</title>
        <authorList>
            <person name="Xu F."/>
            <person name="Jerlstrom-Hultqvist J."/>
            <person name="Einarsson E."/>
            <person name="Astvaldsson A."/>
            <person name="Svard S.G."/>
            <person name="Andersson J.O."/>
        </authorList>
    </citation>
    <scope>NUCLEOTIDE SEQUENCE</scope>
    <source>
        <strain evidence="3">ATCC 50377</strain>
    </source>
</reference>
<dbReference type="InterPro" id="IPR036770">
    <property type="entry name" value="Ankyrin_rpt-contain_sf"/>
</dbReference>
<reference evidence="3" key="2">
    <citation type="submission" date="2020-12" db="EMBL/GenBank/DDBJ databases">
        <title>New Spironucleus salmonicida genome in near-complete chromosomes.</title>
        <authorList>
            <person name="Xu F."/>
            <person name="Kurt Z."/>
            <person name="Jimenez-Gonzalez A."/>
            <person name="Astvaldsson A."/>
            <person name="Andersson J.O."/>
            <person name="Svard S.G."/>
        </authorList>
    </citation>
    <scope>NUCLEOTIDE SEQUENCE</scope>
    <source>
        <strain evidence="3">ATCC 50377</strain>
    </source>
</reference>
<evidence type="ECO:0000256" key="1">
    <source>
        <dbReference type="PROSITE-ProRule" id="PRU00023"/>
    </source>
</evidence>
<keyword evidence="4" id="KW-1185">Reference proteome</keyword>
<accession>V6LJR1</accession>
<dbReference type="SMART" id="SM00248">
    <property type="entry name" value="ANK"/>
    <property type="match status" value="3"/>
</dbReference>
<evidence type="ECO:0000313" key="3">
    <source>
        <dbReference type="EMBL" id="KAH0577824.1"/>
    </source>
</evidence>
<dbReference type="PROSITE" id="PS50297">
    <property type="entry name" value="ANK_REP_REGION"/>
    <property type="match status" value="1"/>
</dbReference>
<organism evidence="2">
    <name type="scientific">Spironucleus salmonicida</name>
    <dbReference type="NCBI Taxonomy" id="348837"/>
    <lineage>
        <taxon>Eukaryota</taxon>
        <taxon>Metamonada</taxon>
        <taxon>Diplomonadida</taxon>
        <taxon>Hexamitidae</taxon>
        <taxon>Hexamitinae</taxon>
        <taxon>Spironucleus</taxon>
    </lineage>
</organism>
<dbReference type="PANTHER" id="PTHR24184">
    <property type="entry name" value="SI:CH211-189E2.2"/>
    <property type="match status" value="1"/>
</dbReference>
<dbReference type="VEuPathDB" id="GiardiaDB:SS50377_21178"/>
<dbReference type="Gene3D" id="1.25.40.20">
    <property type="entry name" value="Ankyrin repeat-containing domain"/>
    <property type="match status" value="1"/>
</dbReference>
<proteinExistence type="predicted"/>
<dbReference type="Pfam" id="PF12796">
    <property type="entry name" value="Ank_2"/>
    <property type="match status" value="2"/>
</dbReference>
<protein>
    <submittedName>
        <fullName evidence="2">Ankyrin repeat-containing protein</fullName>
    </submittedName>
</protein>
<sequence length="262" mass="29371">MEAWLTAARMNDIPTLTRLAPIYLSSTHNNQTALMLACRSNNFEAAEFLLAEKDILDDQDRSALFYTQTPRIANLLLSIASIPDRSGTTPPHHFAVQQNVQVCRVFFEYALLRDTKGRTPLHIAAELGNFEICEIFSEAIGAKDDEGKAALLGAVAGGFVEICRFLSSEVDEMSLRFASFSDQEILEILVGKIEDPMAISADTRQLVFEKLGLKGWGQFNGEQDGEIQVDEDVEFEAIRRQIIANQEKLDMQDQSEFKVEFE</sequence>
<dbReference type="PANTHER" id="PTHR24184:SF11">
    <property type="entry name" value="ANKYRIN REPEAT AND SOCS BOX CONTAINING 3"/>
    <property type="match status" value="1"/>
</dbReference>
<name>V6LJR1_9EUKA</name>
<dbReference type="AlphaFoldDB" id="V6LJR1"/>
<dbReference type="SUPFAM" id="SSF48403">
    <property type="entry name" value="Ankyrin repeat"/>
    <property type="match status" value="1"/>
</dbReference>
<dbReference type="Proteomes" id="UP000018208">
    <property type="component" value="Unassembled WGS sequence"/>
</dbReference>
<feature type="repeat" description="ANK" evidence="1">
    <location>
        <begin position="116"/>
        <end position="136"/>
    </location>
</feature>
<keyword evidence="1" id="KW-0040">ANK repeat</keyword>
<dbReference type="EMBL" id="AUWU02000001">
    <property type="protein sequence ID" value="KAH0577824.1"/>
    <property type="molecule type" value="Genomic_DNA"/>
</dbReference>
<dbReference type="InterPro" id="IPR002110">
    <property type="entry name" value="Ankyrin_rpt"/>
</dbReference>
<evidence type="ECO:0000313" key="4">
    <source>
        <dbReference type="Proteomes" id="UP000018208"/>
    </source>
</evidence>
<evidence type="ECO:0000313" key="2">
    <source>
        <dbReference type="EMBL" id="EST43956.1"/>
    </source>
</evidence>